<sequence length="48" mass="5418">MAKLMVGHKSEDVHDLYHVIGTEHIAKILAVKEKAGMFWSPAKKTDKK</sequence>
<reference evidence="1 2" key="1">
    <citation type="journal article" date="2019" name="Int. J. Syst. Evol. Microbiol.">
        <title>Capsulimonas corticalis gen. nov., sp. nov., an aerobic capsulated bacterium, of a novel bacterial order, Capsulimonadales ord. nov., of the class Armatimonadia of the phylum Armatimonadetes.</title>
        <authorList>
            <person name="Li J."/>
            <person name="Kudo C."/>
            <person name="Tonouchi A."/>
        </authorList>
    </citation>
    <scope>NUCLEOTIDE SEQUENCE [LARGE SCALE GENOMIC DNA]</scope>
    <source>
        <strain evidence="1 2">AX-7</strain>
    </source>
</reference>
<organism evidence="1 2">
    <name type="scientific">Capsulimonas corticalis</name>
    <dbReference type="NCBI Taxonomy" id="2219043"/>
    <lineage>
        <taxon>Bacteria</taxon>
        <taxon>Bacillati</taxon>
        <taxon>Armatimonadota</taxon>
        <taxon>Armatimonadia</taxon>
        <taxon>Capsulimonadales</taxon>
        <taxon>Capsulimonadaceae</taxon>
        <taxon>Capsulimonas</taxon>
    </lineage>
</organism>
<evidence type="ECO:0000313" key="2">
    <source>
        <dbReference type="Proteomes" id="UP000287394"/>
    </source>
</evidence>
<dbReference type="AlphaFoldDB" id="A0A402CZT2"/>
<keyword evidence="2" id="KW-1185">Reference proteome</keyword>
<dbReference type="EMBL" id="AP025739">
    <property type="protein sequence ID" value="BDI33902.1"/>
    <property type="molecule type" value="Genomic_DNA"/>
</dbReference>
<gene>
    <name evidence="1" type="ORF">CCAX7_59530</name>
</gene>
<accession>A0A402CZT2</accession>
<protein>
    <submittedName>
        <fullName evidence="1">Uncharacterized protein</fullName>
    </submittedName>
</protein>
<evidence type="ECO:0000313" key="1">
    <source>
        <dbReference type="EMBL" id="BDI33902.1"/>
    </source>
</evidence>
<proteinExistence type="predicted"/>
<dbReference type="Proteomes" id="UP000287394">
    <property type="component" value="Chromosome"/>
</dbReference>
<name>A0A402CZT2_9BACT</name>
<dbReference type="RefSeq" id="WP_165864370.1">
    <property type="nucleotide sequence ID" value="NZ_AP025739.1"/>
</dbReference>
<dbReference type="KEGG" id="ccot:CCAX7_59530"/>